<dbReference type="RefSeq" id="WP_062082646.1">
    <property type="nucleotide sequence ID" value="NZ_FCOK02000004.1"/>
</dbReference>
<name>A0A158FCH1_9BURK</name>
<accession>A0A158FCH1</accession>
<feature type="transmembrane region" description="Helical" evidence="1">
    <location>
        <begin position="29"/>
        <end position="49"/>
    </location>
</feature>
<evidence type="ECO:0000313" key="3">
    <source>
        <dbReference type="Proteomes" id="UP000054683"/>
    </source>
</evidence>
<reference evidence="2 3" key="1">
    <citation type="submission" date="2016-01" db="EMBL/GenBank/DDBJ databases">
        <authorList>
            <person name="Oliw E.H."/>
        </authorList>
    </citation>
    <scope>NUCLEOTIDE SEQUENCE [LARGE SCALE GENOMIC DNA]</scope>
    <source>
        <strain evidence="2">LMG 27134</strain>
    </source>
</reference>
<organism evidence="2 3">
    <name type="scientific">Caballeronia udeis</name>
    <dbReference type="NCBI Taxonomy" id="1232866"/>
    <lineage>
        <taxon>Bacteria</taxon>
        <taxon>Pseudomonadati</taxon>
        <taxon>Pseudomonadota</taxon>
        <taxon>Betaproteobacteria</taxon>
        <taxon>Burkholderiales</taxon>
        <taxon>Burkholderiaceae</taxon>
        <taxon>Caballeronia</taxon>
    </lineage>
</organism>
<dbReference type="Proteomes" id="UP000054683">
    <property type="component" value="Unassembled WGS sequence"/>
</dbReference>
<dbReference type="EMBL" id="FCOK02000004">
    <property type="protein sequence ID" value="SAL17303.1"/>
    <property type="molecule type" value="Genomic_DNA"/>
</dbReference>
<keyword evidence="1" id="KW-0472">Membrane</keyword>
<sequence>MQPITGFLLYGVCAAIVAAIAGKRGLSWSAYLLVMLPLGPAIAILVPLFTQGSANGLMTTVLAFCVPLAALLVALLSKEPATLTSGADSREQKGA</sequence>
<proteinExistence type="predicted"/>
<protein>
    <submittedName>
        <fullName evidence="2">Uncharacterized protein</fullName>
    </submittedName>
</protein>
<dbReference type="OrthoDB" id="9133170at2"/>
<feature type="transmembrane region" description="Helical" evidence="1">
    <location>
        <begin position="56"/>
        <end position="76"/>
    </location>
</feature>
<evidence type="ECO:0000256" key="1">
    <source>
        <dbReference type="SAM" id="Phobius"/>
    </source>
</evidence>
<keyword evidence="1" id="KW-1133">Transmembrane helix</keyword>
<keyword evidence="1" id="KW-0812">Transmembrane</keyword>
<gene>
    <name evidence="2" type="ORF">AWB69_00931</name>
</gene>
<evidence type="ECO:0000313" key="2">
    <source>
        <dbReference type="EMBL" id="SAL17303.1"/>
    </source>
</evidence>
<dbReference type="AlphaFoldDB" id="A0A158FCH1"/>